<keyword evidence="9 23" id="KW-1133">Transmembrane helix</keyword>
<evidence type="ECO:0000256" key="12">
    <source>
        <dbReference type="ARBA" id="ARBA00023180"/>
    </source>
</evidence>
<reference evidence="27" key="1">
    <citation type="submission" date="2025-08" db="UniProtKB">
        <authorList>
            <consortium name="Ensembl"/>
        </authorList>
    </citation>
    <scope>IDENTIFICATION</scope>
</reference>
<proteinExistence type="inferred from homology"/>
<dbReference type="PROSITE" id="PS50112">
    <property type="entry name" value="PAS"/>
    <property type="match status" value="1"/>
</dbReference>
<evidence type="ECO:0000256" key="10">
    <source>
        <dbReference type="ARBA" id="ARBA00023065"/>
    </source>
</evidence>
<protein>
    <recommendedName>
        <fullName evidence="17">Voltage-gated delayed rectifier potassium channel KCNH4</fullName>
    </recommendedName>
    <alternativeName>
        <fullName evidence="21">Brain-specific eag-like channel 2</fullName>
    </alternativeName>
    <alternativeName>
        <fullName evidence="19">Ether-a-go-go-like potassium channel 1</fullName>
    </alternativeName>
    <alternativeName>
        <fullName evidence="18">Potassium voltage-gated channel subfamily H member 4</fullName>
    </alternativeName>
    <alternativeName>
        <fullName evidence="20">Voltage-gated potassium channel subunit Kv12.3</fullName>
    </alternativeName>
</protein>
<keyword evidence="7" id="KW-0851">Voltage-gated channel</keyword>
<keyword evidence="13" id="KW-0407">Ion channel</keyword>
<evidence type="ECO:0000256" key="1">
    <source>
        <dbReference type="ARBA" id="ARBA00004141"/>
    </source>
</evidence>
<feature type="compositionally biased region" description="Polar residues" evidence="22">
    <location>
        <begin position="954"/>
        <end position="964"/>
    </location>
</feature>
<dbReference type="InterPro" id="IPR003950">
    <property type="entry name" value="K_chnl_volt-dep_ELK"/>
</dbReference>
<feature type="domain" description="Cyclic nucleotide-binding" evidence="24">
    <location>
        <begin position="533"/>
        <end position="597"/>
    </location>
</feature>
<dbReference type="Gene3D" id="3.30.450.20">
    <property type="entry name" value="PAS domain"/>
    <property type="match status" value="1"/>
</dbReference>
<dbReference type="FunFam" id="2.60.120.10:FF:000014">
    <property type="entry name" value="Potassium voltage-gated channel, subfamily H (Eag-related), member 4"/>
    <property type="match status" value="1"/>
</dbReference>
<dbReference type="PANTHER" id="PTHR10217:SF630">
    <property type="entry name" value="POTASSIUM VOLTAGE-GATED CHANNEL SUBFAMILY H MEMBER 4"/>
    <property type="match status" value="1"/>
</dbReference>
<keyword evidence="12" id="KW-0325">Glycoprotein</keyword>
<dbReference type="GO" id="GO:0034702">
    <property type="term" value="C:monoatomic ion channel complex"/>
    <property type="evidence" value="ECO:0007669"/>
    <property type="project" value="UniProtKB-KW"/>
</dbReference>
<name>A0A3Q2YI27_HIPCM</name>
<dbReference type="InterPro" id="IPR003938">
    <property type="entry name" value="K_chnl_volt-dep_EAG/ELK/ERG"/>
</dbReference>
<dbReference type="STRING" id="109280.ENSHCOP00000013062"/>
<accession>A0A3Q2YI27</accession>
<dbReference type="Gene3D" id="2.60.120.10">
    <property type="entry name" value="Jelly Rolls"/>
    <property type="match status" value="1"/>
</dbReference>
<dbReference type="FunFam" id="1.10.287.70:FF:000042">
    <property type="entry name" value="potassium voltage-gated channel subfamily H member 8"/>
    <property type="match status" value="1"/>
</dbReference>
<feature type="transmembrane region" description="Helical" evidence="23">
    <location>
        <begin position="336"/>
        <end position="362"/>
    </location>
</feature>
<dbReference type="PROSITE" id="PS50113">
    <property type="entry name" value="PAC"/>
    <property type="match status" value="1"/>
</dbReference>
<dbReference type="InterPro" id="IPR035965">
    <property type="entry name" value="PAS-like_dom_sf"/>
</dbReference>
<dbReference type="InterPro" id="IPR005821">
    <property type="entry name" value="Ion_trans_dom"/>
</dbReference>
<feature type="compositionally biased region" description="Low complexity" evidence="22">
    <location>
        <begin position="697"/>
        <end position="711"/>
    </location>
</feature>
<evidence type="ECO:0000256" key="6">
    <source>
        <dbReference type="ARBA" id="ARBA00022826"/>
    </source>
</evidence>
<dbReference type="Pfam" id="PF00027">
    <property type="entry name" value="cNMP_binding"/>
    <property type="match status" value="1"/>
</dbReference>
<evidence type="ECO:0000256" key="16">
    <source>
        <dbReference type="ARBA" id="ARBA00061598"/>
    </source>
</evidence>
<feature type="region of interest" description="Disordered" evidence="22">
    <location>
        <begin position="685"/>
        <end position="711"/>
    </location>
</feature>
<reference evidence="27" key="2">
    <citation type="submission" date="2025-09" db="UniProtKB">
        <authorList>
            <consortium name="Ensembl"/>
        </authorList>
    </citation>
    <scope>IDENTIFICATION</scope>
</reference>
<comment type="similarity">
    <text evidence="16">Belongs to the potassium channel family. H (Eag) (TC 1.A.1.20) subfamily. Kv12.3/KCNH4 sub-subfamily.</text>
</comment>
<keyword evidence="10" id="KW-0406">Ion transport</keyword>
<dbReference type="Pfam" id="PF00520">
    <property type="entry name" value="Ion_trans"/>
    <property type="match status" value="1"/>
</dbReference>
<evidence type="ECO:0000256" key="22">
    <source>
        <dbReference type="SAM" id="MobiDB-lite"/>
    </source>
</evidence>
<evidence type="ECO:0000313" key="27">
    <source>
        <dbReference type="Ensembl" id="ENSHCOP00000013062.1"/>
    </source>
</evidence>
<evidence type="ECO:0000256" key="14">
    <source>
        <dbReference type="ARBA" id="ARBA00034430"/>
    </source>
</evidence>
<dbReference type="InterPro" id="IPR000014">
    <property type="entry name" value="PAS"/>
</dbReference>
<evidence type="ECO:0000256" key="3">
    <source>
        <dbReference type="ARBA" id="ARBA00022448"/>
    </source>
</evidence>
<dbReference type="SMART" id="SM00100">
    <property type="entry name" value="cNMP"/>
    <property type="match status" value="1"/>
</dbReference>
<evidence type="ECO:0000256" key="4">
    <source>
        <dbReference type="ARBA" id="ARBA00022538"/>
    </source>
</evidence>
<keyword evidence="8" id="KW-0630">Potassium</keyword>
<keyword evidence="6" id="KW-0631">Potassium channel</keyword>
<feature type="transmembrane region" description="Helical" evidence="23">
    <location>
        <begin position="431"/>
        <end position="455"/>
    </location>
</feature>
<feature type="compositionally biased region" description="Polar residues" evidence="22">
    <location>
        <begin position="756"/>
        <end position="771"/>
    </location>
</feature>
<feature type="domain" description="PAC" evidence="26">
    <location>
        <begin position="93"/>
        <end position="145"/>
    </location>
</feature>
<comment type="subcellular location">
    <subcellularLocation>
        <location evidence="1">Membrane</location>
        <topology evidence="1">Multi-pass membrane protein</topology>
    </subcellularLocation>
</comment>
<feature type="transmembrane region" description="Helical" evidence="23">
    <location>
        <begin position="402"/>
        <end position="424"/>
    </location>
</feature>
<dbReference type="CDD" id="cd00038">
    <property type="entry name" value="CAP_ED"/>
    <property type="match status" value="1"/>
</dbReference>
<dbReference type="InterPro" id="IPR001610">
    <property type="entry name" value="PAC"/>
</dbReference>
<dbReference type="FunFam" id="1.10.1200.260:FF:000002">
    <property type="entry name" value="Potassium voltage-gated channel subfamily H member 8"/>
    <property type="match status" value="1"/>
</dbReference>
<keyword evidence="11 23" id="KW-0472">Membrane</keyword>
<keyword evidence="28" id="KW-1185">Reference proteome</keyword>
<dbReference type="Pfam" id="PF13426">
    <property type="entry name" value="PAS_9"/>
    <property type="match status" value="1"/>
</dbReference>
<evidence type="ECO:0000259" key="25">
    <source>
        <dbReference type="PROSITE" id="PS50112"/>
    </source>
</evidence>
<keyword evidence="4" id="KW-0633">Potassium transport</keyword>
<evidence type="ECO:0000259" key="24">
    <source>
        <dbReference type="PROSITE" id="PS50042"/>
    </source>
</evidence>
<evidence type="ECO:0000256" key="21">
    <source>
        <dbReference type="ARBA" id="ARBA00083198"/>
    </source>
</evidence>
<dbReference type="PRINTS" id="PR01465">
    <property type="entry name" value="ELKCHANNEL"/>
</dbReference>
<evidence type="ECO:0000256" key="7">
    <source>
        <dbReference type="ARBA" id="ARBA00022882"/>
    </source>
</evidence>
<feature type="transmembrane region" description="Helical" evidence="23">
    <location>
        <begin position="292"/>
        <end position="315"/>
    </location>
</feature>
<dbReference type="AlphaFoldDB" id="A0A3Q2YI27"/>
<keyword evidence="5 23" id="KW-0812">Transmembrane</keyword>
<dbReference type="InterPro" id="IPR000595">
    <property type="entry name" value="cNMP-bd_dom"/>
</dbReference>
<dbReference type="OMA" id="ICIHYAA"/>
<evidence type="ECO:0000256" key="2">
    <source>
        <dbReference type="ARBA" id="ARBA00011552"/>
    </source>
</evidence>
<dbReference type="FunFam" id="3.30.450.20:FF:000001">
    <property type="entry name" value="Potassium voltage-gated channel subfamily H member 7"/>
    <property type="match status" value="1"/>
</dbReference>
<dbReference type="PANTHER" id="PTHR10217">
    <property type="entry name" value="VOLTAGE AND LIGAND GATED POTASSIUM CHANNEL"/>
    <property type="match status" value="1"/>
</dbReference>
<organism evidence="27 28">
    <name type="scientific">Hippocampus comes</name>
    <name type="common">Tiger tail seahorse</name>
    <dbReference type="NCBI Taxonomy" id="109280"/>
    <lineage>
        <taxon>Eukaryota</taxon>
        <taxon>Metazoa</taxon>
        <taxon>Chordata</taxon>
        <taxon>Craniata</taxon>
        <taxon>Vertebrata</taxon>
        <taxon>Euteleostomi</taxon>
        <taxon>Actinopterygii</taxon>
        <taxon>Neopterygii</taxon>
        <taxon>Teleostei</taxon>
        <taxon>Neoteleostei</taxon>
        <taxon>Acanthomorphata</taxon>
        <taxon>Syngnathiaria</taxon>
        <taxon>Syngnathiformes</taxon>
        <taxon>Syngnathoidei</taxon>
        <taxon>Syngnathidae</taxon>
        <taxon>Hippocampus</taxon>
    </lineage>
</organism>
<dbReference type="CDD" id="cd00130">
    <property type="entry name" value="PAS"/>
    <property type="match status" value="1"/>
</dbReference>
<keyword evidence="3" id="KW-0813">Transport</keyword>
<dbReference type="Gene3D" id="1.10.1200.260">
    <property type="match status" value="1"/>
</dbReference>
<evidence type="ECO:0000313" key="28">
    <source>
        <dbReference type="Proteomes" id="UP000264820"/>
    </source>
</evidence>
<dbReference type="GO" id="GO:0005249">
    <property type="term" value="F:voltage-gated potassium channel activity"/>
    <property type="evidence" value="ECO:0007669"/>
    <property type="project" value="InterPro"/>
</dbReference>
<evidence type="ECO:0000256" key="11">
    <source>
        <dbReference type="ARBA" id="ARBA00023136"/>
    </source>
</evidence>
<dbReference type="InterPro" id="IPR000700">
    <property type="entry name" value="PAS-assoc_C"/>
</dbReference>
<evidence type="ECO:0000256" key="5">
    <source>
        <dbReference type="ARBA" id="ARBA00022692"/>
    </source>
</evidence>
<feature type="transmembrane region" description="Helical" evidence="23">
    <location>
        <begin position="207"/>
        <end position="225"/>
    </location>
</feature>
<dbReference type="SMART" id="SM00086">
    <property type="entry name" value="PAC"/>
    <property type="match status" value="1"/>
</dbReference>
<dbReference type="Ensembl" id="ENSHCOT00000020277.1">
    <property type="protein sequence ID" value="ENSHCOP00000013062.1"/>
    <property type="gene ID" value="ENSHCOG00000016185.1"/>
</dbReference>
<dbReference type="NCBIfam" id="TIGR00229">
    <property type="entry name" value="sensory_box"/>
    <property type="match status" value="1"/>
</dbReference>
<evidence type="ECO:0000256" key="18">
    <source>
        <dbReference type="ARBA" id="ARBA00075970"/>
    </source>
</evidence>
<dbReference type="GeneTree" id="ENSGT00940000156363"/>
<sequence>MPVMKGLLAPQNTFLDNIATRFDGTHSNFLLGNAQGQRGYPIVYCSDGFCELTGFTRTEVMQKNCSCRFLHGADTSERVAQQMEKALEGRHEYQAQVHFYRKDGVSFWCLLDIVPIKNEKGEMVLFLFSFKDITDSHGKCQHNSTREGRRTEARKRGRAVLYQLTSRFSRRPKGDNMMDRLSVPEYKVAAVQRSRFLLLHYSVSKALWDWLILLATFYVAVTVPYNVSFTPYHDNAAAARSTIVSDIAVEMLFITDIILNFRTTFVSQSGQVVYQSRSICIHYATTWFFVDLVAALPFDLLYAFNITVTSLVHLLKTVRLLRLLRLLQKLDRYSQYSAMVLTLLMSVFALLAHWMACIWYMIGRKELDTSHTWEIGWLHELGKRLETPYANSTTGGPSVRSAYIAALYFTLSSLTSVGFGNVCANTDAEKIFSICTMLVGALMHALVFGNVTAIIQRMYSRRSLYHTRMKDLKDFIRVHTLPQQLKQRMLEYFQTTWSVNNGIDANELLHDFPDELRADIATHLNKDILQLAVFKGASRGCLRSLSLHIKTSFCVPGEYLIRQGDALHANYFVCSGSLEVLKDGVVLAILGKGDLIGCDLPESEQVIKTNADVKALTYCDLQYVSVRGLREVLHLYPEYASVFASDIHNNITYNLREGSQDQGLGRFPRSPRILLEARPSALAETIKHENSSDGFQPSPSTRSRRNLLLPNLSSPVRRTSLGNLLGDELRQFNALRRCRSPNLRRGFLGPDAAAPSSPQTPAKPQRASSVLRSGEERKPPKLLIPTVTCFGPPDLSPSAAAFSTWRRRPRGFESAVKRICSLFSSAQMGSLNQEVSELANGLRSIIHLLQAHFNAHQNSRSQPALDLLRPDADPLANLPPGGSYPLLGLLQTSHEDVACFVQDSHPSLIPACTSPRPIPSSPVSDHPGLNLNHSSEECLLGSRRESESTSRSSVGVQTQSSEQSWFLDLTD</sequence>
<evidence type="ECO:0000256" key="13">
    <source>
        <dbReference type="ARBA" id="ARBA00023303"/>
    </source>
</evidence>
<evidence type="ECO:0000256" key="23">
    <source>
        <dbReference type="SAM" id="Phobius"/>
    </source>
</evidence>
<evidence type="ECO:0000256" key="8">
    <source>
        <dbReference type="ARBA" id="ARBA00022958"/>
    </source>
</evidence>
<dbReference type="InterPro" id="IPR014710">
    <property type="entry name" value="RmlC-like_jellyroll"/>
</dbReference>
<comment type="catalytic activity">
    <reaction evidence="14">
        <text>K(+)(in) = K(+)(out)</text>
        <dbReference type="Rhea" id="RHEA:29463"/>
        <dbReference type="ChEBI" id="CHEBI:29103"/>
    </reaction>
</comment>
<dbReference type="PROSITE" id="PS50042">
    <property type="entry name" value="CNMP_BINDING_3"/>
    <property type="match status" value="1"/>
</dbReference>
<dbReference type="PRINTS" id="PR01463">
    <property type="entry name" value="EAGCHANLFMLY"/>
</dbReference>
<dbReference type="Proteomes" id="UP000264820">
    <property type="component" value="Unplaced"/>
</dbReference>
<dbReference type="Gene3D" id="1.10.287.70">
    <property type="match status" value="1"/>
</dbReference>
<evidence type="ECO:0000256" key="17">
    <source>
        <dbReference type="ARBA" id="ARBA00074373"/>
    </source>
</evidence>
<feature type="region of interest" description="Disordered" evidence="22">
    <location>
        <begin position="746"/>
        <end position="777"/>
    </location>
</feature>
<dbReference type="InterPro" id="IPR018490">
    <property type="entry name" value="cNMP-bd_dom_sf"/>
</dbReference>
<feature type="domain" description="PAS" evidence="25">
    <location>
        <begin position="14"/>
        <end position="90"/>
    </location>
</feature>
<evidence type="ECO:0000256" key="20">
    <source>
        <dbReference type="ARBA" id="ARBA00082973"/>
    </source>
</evidence>
<dbReference type="GO" id="GO:0042391">
    <property type="term" value="P:regulation of membrane potential"/>
    <property type="evidence" value="ECO:0007669"/>
    <property type="project" value="TreeGrafter"/>
</dbReference>
<evidence type="ECO:0000256" key="15">
    <source>
        <dbReference type="ARBA" id="ARBA00058898"/>
    </source>
</evidence>
<dbReference type="InterPro" id="IPR050818">
    <property type="entry name" value="KCNH_animal-type"/>
</dbReference>
<evidence type="ECO:0000256" key="9">
    <source>
        <dbReference type="ARBA" id="ARBA00022989"/>
    </source>
</evidence>
<feature type="region of interest" description="Disordered" evidence="22">
    <location>
        <begin position="913"/>
        <end position="971"/>
    </location>
</feature>
<dbReference type="SUPFAM" id="SSF81324">
    <property type="entry name" value="Voltage-gated potassium channels"/>
    <property type="match status" value="1"/>
</dbReference>
<dbReference type="GO" id="GO:0005886">
    <property type="term" value="C:plasma membrane"/>
    <property type="evidence" value="ECO:0007669"/>
    <property type="project" value="TreeGrafter"/>
</dbReference>
<comment type="subunit">
    <text evidence="2">The potassium channel is probably composed of a homo- or heterotetrameric complex of pore-forming alpha subunits that can associate with modulating beta subunits.</text>
</comment>
<comment type="function">
    <text evidence="15">Pore-forming (alpha) subunit of a voltage-gated delayed rectifier. Activates at more negative voltages, exhibits fast prepulse-independent activation kinetics and deactivates much more slowly, but shows no inactivation.</text>
</comment>
<dbReference type="SUPFAM" id="SSF51206">
    <property type="entry name" value="cAMP-binding domain-like"/>
    <property type="match status" value="1"/>
</dbReference>
<evidence type="ECO:0000259" key="26">
    <source>
        <dbReference type="PROSITE" id="PS50113"/>
    </source>
</evidence>
<evidence type="ECO:0000256" key="19">
    <source>
        <dbReference type="ARBA" id="ARBA00076367"/>
    </source>
</evidence>
<dbReference type="SUPFAM" id="SSF55785">
    <property type="entry name" value="PYP-like sensor domain (PAS domain)"/>
    <property type="match status" value="1"/>
</dbReference>